<dbReference type="InterPro" id="IPR044640">
    <property type="entry name" value="RU2A"/>
</dbReference>
<dbReference type="STRING" id="590646.G3B323"/>
<evidence type="ECO:0000313" key="8">
    <source>
        <dbReference type="Proteomes" id="UP000000707"/>
    </source>
</evidence>
<dbReference type="Proteomes" id="UP000000707">
    <property type="component" value="Unassembled WGS sequence"/>
</dbReference>
<keyword evidence="4" id="KW-0539">Nucleus</keyword>
<gene>
    <name evidence="7" type="ORF">CANTEDRAFT_105113</name>
</gene>
<dbReference type="PANTHER" id="PTHR10552">
    <property type="entry name" value="U2 SMALL NUCLEAR RIBONUCLEOPROTEIN A"/>
    <property type="match status" value="1"/>
</dbReference>
<sequence length="197" mass="22223">MKLTSNVLEQAHIVINPCKQSTLQLRDLGLSDIDWLPPHYAAVDLTNNSLIDLQLSSPAKTVNTLIVSNNPEMYHLECTSFPALHSLAALNCNFSVREVSRWKFPHLRHLVMLNNPITQGENYRYLMIHLLPSLETLDLEKVRAHERQEAEALFATTSVDDIIASNSTSHQVHLADTISAASDIHEIERLERMLAQP</sequence>
<dbReference type="GeneID" id="18245782"/>
<dbReference type="OrthoDB" id="433501at2759"/>
<evidence type="ECO:0000256" key="6">
    <source>
        <dbReference type="ARBA" id="ARBA00024238"/>
    </source>
</evidence>
<dbReference type="SUPFAM" id="SSF52058">
    <property type="entry name" value="L domain-like"/>
    <property type="match status" value="1"/>
</dbReference>
<accession>G3B323</accession>
<proteinExistence type="inferred from homology"/>
<dbReference type="KEGG" id="cten:18245782"/>
<name>G3B323_CANTC</name>
<evidence type="ECO:0000256" key="4">
    <source>
        <dbReference type="ARBA" id="ARBA00023242"/>
    </source>
</evidence>
<keyword evidence="2" id="KW-0433">Leucine-rich repeat</keyword>
<protein>
    <recommendedName>
        <fullName evidence="6">U2 small nuclear ribonucleoprotein A'</fullName>
    </recommendedName>
</protein>
<dbReference type="InterPro" id="IPR032675">
    <property type="entry name" value="LRR_dom_sf"/>
</dbReference>
<dbReference type="eggNOG" id="KOG1644">
    <property type="taxonomic scope" value="Eukaryota"/>
</dbReference>
<evidence type="ECO:0000256" key="3">
    <source>
        <dbReference type="ARBA" id="ARBA00022737"/>
    </source>
</evidence>
<comment type="subcellular location">
    <subcellularLocation>
        <location evidence="1">Nucleus</location>
    </subcellularLocation>
</comment>
<dbReference type="GO" id="GO:0030620">
    <property type="term" value="F:U2 snRNA binding"/>
    <property type="evidence" value="ECO:0007669"/>
    <property type="project" value="InterPro"/>
</dbReference>
<evidence type="ECO:0000256" key="1">
    <source>
        <dbReference type="ARBA" id="ARBA00004123"/>
    </source>
</evidence>
<dbReference type="AlphaFoldDB" id="G3B323"/>
<dbReference type="Pfam" id="PF14580">
    <property type="entry name" value="LRR_9"/>
    <property type="match status" value="1"/>
</dbReference>
<dbReference type="Gene3D" id="3.80.10.10">
    <property type="entry name" value="Ribonuclease Inhibitor"/>
    <property type="match status" value="1"/>
</dbReference>
<reference evidence="7 8" key="1">
    <citation type="journal article" date="2011" name="Proc. Natl. Acad. Sci. U.S.A.">
        <title>Comparative genomics of xylose-fermenting fungi for enhanced biofuel production.</title>
        <authorList>
            <person name="Wohlbach D.J."/>
            <person name="Kuo A."/>
            <person name="Sato T.K."/>
            <person name="Potts K.M."/>
            <person name="Salamov A.A."/>
            <person name="LaButti K.M."/>
            <person name="Sun H."/>
            <person name="Clum A."/>
            <person name="Pangilinan J.L."/>
            <person name="Lindquist E.A."/>
            <person name="Lucas S."/>
            <person name="Lapidus A."/>
            <person name="Jin M."/>
            <person name="Gunawan C."/>
            <person name="Balan V."/>
            <person name="Dale B.E."/>
            <person name="Jeffries T.W."/>
            <person name="Zinkel R."/>
            <person name="Barry K.W."/>
            <person name="Grigoriev I.V."/>
            <person name="Gasch A.P."/>
        </authorList>
    </citation>
    <scope>NUCLEOTIDE SEQUENCE [LARGE SCALE GENOMIC DNA]</scope>
    <source>
        <strain evidence="8">ATCC 10573 / BCRC 21748 / CBS 615 / JCM 9827 / NBRC 10315 / NRRL Y-1498 / VKM Y-70</strain>
    </source>
</reference>
<organism evidence="8">
    <name type="scientific">Candida tenuis (strain ATCC 10573 / BCRC 21748 / CBS 615 / JCM 9827 / NBRC 10315 / NRRL Y-1498 / VKM Y-70)</name>
    <name type="common">Yeast</name>
    <name type="synonym">Yamadazyma tenuis</name>
    <dbReference type="NCBI Taxonomy" id="590646"/>
    <lineage>
        <taxon>Eukaryota</taxon>
        <taxon>Fungi</taxon>
        <taxon>Dikarya</taxon>
        <taxon>Ascomycota</taxon>
        <taxon>Saccharomycotina</taxon>
        <taxon>Pichiomycetes</taxon>
        <taxon>Debaryomycetaceae</taxon>
        <taxon>Yamadazyma</taxon>
    </lineage>
</organism>
<dbReference type="PANTHER" id="PTHR10552:SF6">
    <property type="entry name" value="U2 SMALL NUCLEAR RIBONUCLEOPROTEIN A"/>
    <property type="match status" value="1"/>
</dbReference>
<dbReference type="GO" id="GO:0005686">
    <property type="term" value="C:U2 snRNP"/>
    <property type="evidence" value="ECO:0007669"/>
    <property type="project" value="TreeGrafter"/>
</dbReference>
<evidence type="ECO:0000256" key="5">
    <source>
        <dbReference type="ARBA" id="ARBA00024196"/>
    </source>
</evidence>
<evidence type="ECO:0000256" key="2">
    <source>
        <dbReference type="ARBA" id="ARBA00022614"/>
    </source>
</evidence>
<dbReference type="GO" id="GO:0000398">
    <property type="term" value="P:mRNA splicing, via spliceosome"/>
    <property type="evidence" value="ECO:0007669"/>
    <property type="project" value="InterPro"/>
</dbReference>
<comment type="similarity">
    <text evidence="5">Belongs to the U2 small nuclear ribonucleoprotein A family.</text>
</comment>
<keyword evidence="3" id="KW-0677">Repeat</keyword>
<keyword evidence="8" id="KW-1185">Reference proteome</keyword>
<dbReference type="EMBL" id="GL996521">
    <property type="protein sequence ID" value="EGV64062.1"/>
    <property type="molecule type" value="Genomic_DNA"/>
</dbReference>
<evidence type="ECO:0000313" key="7">
    <source>
        <dbReference type="EMBL" id="EGV64062.1"/>
    </source>
</evidence>
<dbReference type="HOGENOM" id="CLU_1383990_0_0_1"/>